<evidence type="ECO:0000313" key="2">
    <source>
        <dbReference type="EMBL" id="MDO7926142.1"/>
    </source>
</evidence>
<dbReference type="EMBL" id="JAUQOO010000003">
    <property type="protein sequence ID" value="MDO7926142.1"/>
    <property type="molecule type" value="Genomic_DNA"/>
</dbReference>
<feature type="domain" description="HTH cro/C1-type" evidence="1">
    <location>
        <begin position="12"/>
        <end position="49"/>
    </location>
</feature>
<evidence type="ECO:0000259" key="1">
    <source>
        <dbReference type="PROSITE" id="PS50943"/>
    </source>
</evidence>
<sequence>MHSEALVQLSLEALGCTQKELATRLGVSATQISKWKKGEHLSFEMEEKLRGLSGIGDKDPEFIIWSGSRENALKWERLIHYLAEMAQSSEETGYDCPPLVEDNDRLCWNTFHTLREMGVEIPEVFPAELEISAKNNEEDDEEYWEAVIHNPHSSLIHKIFKAFTDVHGFYTAYVEYLINDDMDLFDSPAEEIEPNLISLAASKIDINPELAKNFRNFKYKTERDYEYWIGLVKDRAFKTGTPLKAELLDLVYNGHGGLGHAAEAESLGFNASRIHPDIYMNELLVGMRVIHQVLPAILKKLGIEDEFQLDEKELRIY</sequence>
<protein>
    <submittedName>
        <fullName evidence="2">Helix-turn-helix transcriptional regulator</fullName>
    </submittedName>
</protein>
<organism evidence="2 3">
    <name type="scientific">Pseudomonas serbiensis</name>
    <dbReference type="NCBI Taxonomy" id="3064350"/>
    <lineage>
        <taxon>Bacteria</taxon>
        <taxon>Pseudomonadati</taxon>
        <taxon>Pseudomonadota</taxon>
        <taxon>Gammaproteobacteria</taxon>
        <taxon>Pseudomonadales</taxon>
        <taxon>Pseudomonadaceae</taxon>
        <taxon>Pseudomonas</taxon>
    </lineage>
</organism>
<dbReference type="RefSeq" id="WP_304574252.1">
    <property type="nucleotide sequence ID" value="NZ_JAUQOO010000003.1"/>
</dbReference>
<proteinExistence type="predicted"/>
<dbReference type="Proteomes" id="UP001223016">
    <property type="component" value="Unassembled WGS sequence"/>
</dbReference>
<dbReference type="PROSITE" id="PS50943">
    <property type="entry name" value="HTH_CROC1"/>
    <property type="match status" value="1"/>
</dbReference>
<dbReference type="Pfam" id="PF01381">
    <property type="entry name" value="HTH_3"/>
    <property type="match status" value="1"/>
</dbReference>
<comment type="caution">
    <text evidence="2">The sequence shown here is derived from an EMBL/GenBank/DDBJ whole genome shotgun (WGS) entry which is preliminary data.</text>
</comment>
<dbReference type="CDD" id="cd00093">
    <property type="entry name" value="HTH_XRE"/>
    <property type="match status" value="1"/>
</dbReference>
<name>A0ABT9CKY2_9PSED</name>
<dbReference type="SUPFAM" id="SSF47413">
    <property type="entry name" value="lambda repressor-like DNA-binding domains"/>
    <property type="match status" value="1"/>
</dbReference>
<reference evidence="2 3" key="1">
    <citation type="submission" date="2023-07" db="EMBL/GenBank/DDBJ databases">
        <title>Identification of four novel Pseudomonas species associated with bacterial leaf spot of cucurbits.</title>
        <authorList>
            <person name="Fullem K.R."/>
        </authorList>
    </citation>
    <scope>NUCLEOTIDE SEQUENCE [LARGE SCALE GENOMIC DNA]</scope>
    <source>
        <strain evidence="2 3">KFB 138</strain>
    </source>
</reference>
<dbReference type="Gene3D" id="1.10.260.40">
    <property type="entry name" value="lambda repressor-like DNA-binding domains"/>
    <property type="match status" value="1"/>
</dbReference>
<keyword evidence="3" id="KW-1185">Reference proteome</keyword>
<dbReference type="InterPro" id="IPR001387">
    <property type="entry name" value="Cro/C1-type_HTH"/>
</dbReference>
<evidence type="ECO:0000313" key="3">
    <source>
        <dbReference type="Proteomes" id="UP001223016"/>
    </source>
</evidence>
<accession>A0ABT9CKY2</accession>
<gene>
    <name evidence="2" type="ORF">Q6A51_05085</name>
</gene>
<dbReference type="InterPro" id="IPR010982">
    <property type="entry name" value="Lambda_DNA-bd_dom_sf"/>
</dbReference>